<keyword evidence="10" id="KW-0675">Receptor</keyword>
<sequence>MINKRTEMNELRILAVESRMKMTNKADENVQNKPKTFTDFEGVMRKHPVDHYKRKKRSNALSPTVGTINLQQVRKEINNKLSEVCKSSHSICQAGPPGPPGALGYPGYKGEKGAPGKEGPPGPSGSIGAQGLGGIRGPVGPQGVKGNKGDKGSVGATGIKGETGAKGVHGRQGSIGSKGNKGNKGSVGIQGPKGECVVPPKITVYPVSQEVFADETAIFYCWVQGQRSSTITWLKLGGVLSDATVEDGALRISRVQRSHVGSYMCTAYTGLGMLRTVGRLQIKEPPKFTNKPSSKIILVQGTPVNLCCEASGSPPPKIEWYRAQKNSVPIPAYHDQQDGCLLVNTAKDDSEVDYICRATNSLGLSETITKVIATRSIGISCDLIHRLGQPGKSDGIYYIRSEKTTFRVYCDMTTDGTGWTLIARFLNYDIKNWMADTGYWWYDKKVATGKTNSPFTNADMISPAFWLIRGNEFKITRSDDSSHTPLLQTTGDCLGGQTFRSKITSYGDFRNGKVWASDRCLRSCTVQYGGQYKSTDGFQQAECNGNIQSANKIGFWCDWSGGDGSVMMIGGGGKECDRADHGIGITEAEEASFDDKKQSEKDFGYGNGGGSRISTRKSQSYSLKLWFR</sequence>
<evidence type="ECO:0000256" key="5">
    <source>
        <dbReference type="ARBA" id="ARBA00023157"/>
    </source>
</evidence>
<evidence type="ECO:0000256" key="4">
    <source>
        <dbReference type="ARBA" id="ARBA00022737"/>
    </source>
</evidence>
<dbReference type="SUPFAM" id="SSF56496">
    <property type="entry name" value="Fibrinogen C-terminal domain-like"/>
    <property type="match status" value="1"/>
</dbReference>
<dbReference type="Gene3D" id="3.90.215.10">
    <property type="entry name" value="Gamma Fibrinogen, chain A, domain 1"/>
    <property type="match status" value="1"/>
</dbReference>
<dbReference type="EMBL" id="LSMT01001165">
    <property type="protein sequence ID" value="PFX12830.1"/>
    <property type="molecule type" value="Genomic_DNA"/>
</dbReference>
<name>A0A2B4R8K4_STYPI</name>
<comment type="caution">
    <text evidence="10">The sequence shown here is derived from an EMBL/GenBank/DDBJ whole genome shotgun (WGS) entry which is preliminary data.</text>
</comment>
<keyword evidence="11" id="KW-1185">Reference proteome</keyword>
<dbReference type="PROSITE" id="PS51406">
    <property type="entry name" value="FIBRINOGEN_C_2"/>
    <property type="match status" value="1"/>
</dbReference>
<feature type="compositionally biased region" description="Low complexity" evidence="7">
    <location>
        <begin position="174"/>
        <end position="188"/>
    </location>
</feature>
<evidence type="ECO:0000313" key="11">
    <source>
        <dbReference type="Proteomes" id="UP000225706"/>
    </source>
</evidence>
<feature type="region of interest" description="Disordered" evidence="7">
    <location>
        <begin position="90"/>
        <end position="188"/>
    </location>
</feature>
<evidence type="ECO:0000259" key="8">
    <source>
        <dbReference type="PROSITE" id="PS50835"/>
    </source>
</evidence>
<keyword evidence="4" id="KW-0677">Repeat</keyword>
<dbReference type="Pfam" id="PF01391">
    <property type="entry name" value="Collagen"/>
    <property type="match status" value="1"/>
</dbReference>
<gene>
    <name evidence="10" type="primary">MARCO</name>
    <name evidence="10" type="ORF">AWC38_SpisGene23145</name>
</gene>
<evidence type="ECO:0000256" key="3">
    <source>
        <dbReference type="ARBA" id="ARBA00022729"/>
    </source>
</evidence>
<protein>
    <submittedName>
        <fullName evidence="10">Macrophage receptor MARCO</fullName>
    </submittedName>
</protein>
<dbReference type="InterPro" id="IPR036056">
    <property type="entry name" value="Fibrinogen-like_C"/>
</dbReference>
<keyword evidence="3" id="KW-0732">Signal</keyword>
<comment type="subcellular location">
    <subcellularLocation>
        <location evidence="1">Secreted</location>
        <location evidence="1">Extracellular space</location>
        <location evidence="1">Extracellular matrix</location>
    </subcellularLocation>
</comment>
<dbReference type="PANTHER" id="PTHR12231">
    <property type="entry name" value="CTX-RELATED TYPE I TRANSMEMBRANE PROTEIN"/>
    <property type="match status" value="1"/>
</dbReference>
<feature type="domain" description="Ig-like" evidence="8">
    <location>
        <begin position="200"/>
        <end position="267"/>
    </location>
</feature>
<dbReference type="InterPro" id="IPR051170">
    <property type="entry name" value="Neural/epithelial_adhesion"/>
</dbReference>
<evidence type="ECO:0000256" key="2">
    <source>
        <dbReference type="ARBA" id="ARBA00022530"/>
    </source>
</evidence>
<dbReference type="Proteomes" id="UP000225706">
    <property type="component" value="Unassembled WGS sequence"/>
</dbReference>
<dbReference type="AlphaFoldDB" id="A0A2B4R8K4"/>
<dbReference type="InterPro" id="IPR003599">
    <property type="entry name" value="Ig_sub"/>
</dbReference>
<evidence type="ECO:0000256" key="6">
    <source>
        <dbReference type="ARBA" id="ARBA00023319"/>
    </source>
</evidence>
<dbReference type="PANTHER" id="PTHR12231:SF253">
    <property type="entry name" value="DPR-INTERACTING PROTEIN ETA, ISOFORM B-RELATED"/>
    <property type="match status" value="1"/>
</dbReference>
<dbReference type="InterPro" id="IPR002181">
    <property type="entry name" value="Fibrinogen_a/b/g_C_dom"/>
</dbReference>
<dbReference type="InterPro" id="IPR007110">
    <property type="entry name" value="Ig-like_dom"/>
</dbReference>
<dbReference type="InterPro" id="IPR036179">
    <property type="entry name" value="Ig-like_dom_sf"/>
</dbReference>
<accession>A0A2B4R8K4</accession>
<organism evidence="10 11">
    <name type="scientific">Stylophora pistillata</name>
    <name type="common">Smooth cauliflower coral</name>
    <dbReference type="NCBI Taxonomy" id="50429"/>
    <lineage>
        <taxon>Eukaryota</taxon>
        <taxon>Metazoa</taxon>
        <taxon>Cnidaria</taxon>
        <taxon>Anthozoa</taxon>
        <taxon>Hexacorallia</taxon>
        <taxon>Scleractinia</taxon>
        <taxon>Astrocoeniina</taxon>
        <taxon>Pocilloporidae</taxon>
        <taxon>Stylophora</taxon>
    </lineage>
</organism>
<dbReference type="SUPFAM" id="SSF48726">
    <property type="entry name" value="Immunoglobulin"/>
    <property type="match status" value="2"/>
</dbReference>
<dbReference type="OrthoDB" id="5972888at2759"/>
<keyword evidence="5" id="KW-1015">Disulfide bond</keyword>
<evidence type="ECO:0000259" key="9">
    <source>
        <dbReference type="PROSITE" id="PS51406"/>
    </source>
</evidence>
<evidence type="ECO:0000313" key="10">
    <source>
        <dbReference type="EMBL" id="PFX12830.1"/>
    </source>
</evidence>
<feature type="domain" description="Fibrinogen C-terminal" evidence="9">
    <location>
        <begin position="372"/>
        <end position="424"/>
    </location>
</feature>
<dbReference type="InterPro" id="IPR013783">
    <property type="entry name" value="Ig-like_fold"/>
</dbReference>
<dbReference type="InterPro" id="IPR014716">
    <property type="entry name" value="Fibrinogen_a/b/g_C_1"/>
</dbReference>
<dbReference type="PROSITE" id="PS50835">
    <property type="entry name" value="IG_LIKE"/>
    <property type="match status" value="2"/>
</dbReference>
<evidence type="ECO:0000256" key="7">
    <source>
        <dbReference type="SAM" id="MobiDB-lite"/>
    </source>
</evidence>
<feature type="compositionally biased region" description="Basic and acidic residues" evidence="7">
    <location>
        <begin position="593"/>
        <end position="603"/>
    </location>
</feature>
<keyword evidence="6" id="KW-0393">Immunoglobulin domain</keyword>
<reference evidence="11" key="1">
    <citation type="journal article" date="2017" name="bioRxiv">
        <title>Comparative analysis of the genomes of Stylophora pistillata and Acropora digitifera provides evidence for extensive differences between species of corals.</title>
        <authorList>
            <person name="Voolstra C.R."/>
            <person name="Li Y."/>
            <person name="Liew Y.J."/>
            <person name="Baumgarten S."/>
            <person name="Zoccola D."/>
            <person name="Flot J.-F."/>
            <person name="Tambutte S."/>
            <person name="Allemand D."/>
            <person name="Aranda M."/>
        </authorList>
    </citation>
    <scope>NUCLEOTIDE SEQUENCE [LARGE SCALE GENOMIC DNA]</scope>
</reference>
<dbReference type="Pfam" id="PF13927">
    <property type="entry name" value="Ig_3"/>
    <property type="match status" value="2"/>
</dbReference>
<feature type="domain" description="Ig-like" evidence="8">
    <location>
        <begin position="286"/>
        <end position="369"/>
    </location>
</feature>
<dbReference type="InterPro" id="IPR003598">
    <property type="entry name" value="Ig_sub2"/>
</dbReference>
<dbReference type="Pfam" id="PF00147">
    <property type="entry name" value="Fibrinogen_C"/>
    <property type="match status" value="1"/>
</dbReference>
<proteinExistence type="predicted"/>
<feature type="compositionally biased region" description="Gly residues" evidence="7">
    <location>
        <begin position="128"/>
        <end position="137"/>
    </location>
</feature>
<dbReference type="SMART" id="SM00408">
    <property type="entry name" value="IGc2"/>
    <property type="match status" value="2"/>
</dbReference>
<feature type="region of interest" description="Disordered" evidence="7">
    <location>
        <begin position="590"/>
        <end position="619"/>
    </location>
</feature>
<dbReference type="SMART" id="SM00409">
    <property type="entry name" value="IG"/>
    <property type="match status" value="2"/>
</dbReference>
<dbReference type="Gene3D" id="2.60.40.10">
    <property type="entry name" value="Immunoglobulins"/>
    <property type="match status" value="2"/>
</dbReference>
<keyword evidence="2" id="KW-0272">Extracellular matrix</keyword>
<dbReference type="InterPro" id="IPR008160">
    <property type="entry name" value="Collagen"/>
</dbReference>
<evidence type="ECO:0000256" key="1">
    <source>
        <dbReference type="ARBA" id="ARBA00004498"/>
    </source>
</evidence>
<keyword evidence="2" id="KW-0964">Secreted</keyword>
<dbReference type="NCBIfam" id="NF040941">
    <property type="entry name" value="GGGWT_bact"/>
    <property type="match status" value="1"/>
</dbReference>